<evidence type="ECO:0000313" key="4">
    <source>
        <dbReference type="RefSeq" id="XP_018333801.1"/>
    </source>
</evidence>
<dbReference type="GeneID" id="108742935"/>
<dbReference type="AlphaFoldDB" id="A0A1W4XCE7"/>
<evidence type="ECO:0000259" key="2">
    <source>
        <dbReference type="PROSITE" id="PS51352"/>
    </source>
</evidence>
<dbReference type="SUPFAM" id="SSF52833">
    <property type="entry name" value="Thioredoxin-like"/>
    <property type="match status" value="1"/>
</dbReference>
<feature type="domain" description="Thioredoxin" evidence="2">
    <location>
        <begin position="110"/>
        <end position="258"/>
    </location>
</feature>
<dbReference type="GO" id="GO:0015036">
    <property type="term" value="F:disulfide oxidoreductase activity"/>
    <property type="evidence" value="ECO:0007669"/>
    <property type="project" value="TreeGrafter"/>
</dbReference>
<dbReference type="PANTHER" id="PTHR15853">
    <property type="entry name" value="THIOREDOXIN-RELATED"/>
    <property type="match status" value="1"/>
</dbReference>
<sequence>MYLKNDLKQLLKPYYIVNIILSISYIILKKLPGVCNYIFSTNDCELDGRETELLFFLLIVVMIRTRKSGNVTMINYISSSFIYTKVANLVLWFYADYIYGTIYGILFILSALCLPEPTYSGPDKVIYFRDAKGLEDELNRDKKKVWLVTFYTMWNPNCVSFAPTFAKLSNEYCLENLGFGKVDVGRYPEAAAKYKINDSSLSQQLPTVILFVEGKETIRRPVVDSKGKVVKFILSPENIKAAFDLNNLYENCTKNLKTPKHIKQE</sequence>
<dbReference type="PANTHER" id="PTHR15853:SF0">
    <property type="entry name" value="THIOREDOXIN-RELATED TRANSMEMBRANE PROTEIN 2"/>
    <property type="match status" value="1"/>
</dbReference>
<feature type="transmembrane region" description="Helical" evidence="1">
    <location>
        <begin position="97"/>
        <end position="114"/>
    </location>
</feature>
<keyword evidence="1 4" id="KW-0812">Transmembrane</keyword>
<dbReference type="InterPro" id="IPR039101">
    <property type="entry name" value="TMX2"/>
</dbReference>
<name>A0A1W4XCE7_AGRPL</name>
<proteinExistence type="predicted"/>
<dbReference type="KEGG" id="apln:108742935"/>
<reference evidence="4" key="1">
    <citation type="submission" date="2025-08" db="UniProtKB">
        <authorList>
            <consortium name="RefSeq"/>
        </authorList>
    </citation>
    <scope>IDENTIFICATION</scope>
    <source>
        <tissue evidence="4">Entire body</tissue>
    </source>
</reference>
<dbReference type="Gene3D" id="3.40.30.10">
    <property type="entry name" value="Glutaredoxin"/>
    <property type="match status" value="1"/>
</dbReference>
<dbReference type="Proteomes" id="UP000192223">
    <property type="component" value="Unplaced"/>
</dbReference>
<evidence type="ECO:0000313" key="3">
    <source>
        <dbReference type="Proteomes" id="UP000192223"/>
    </source>
</evidence>
<protein>
    <submittedName>
        <fullName evidence="4">Thioredoxin-related transmembrane protein 2 homolog</fullName>
    </submittedName>
</protein>
<dbReference type="InParanoid" id="A0A1W4XCE7"/>
<dbReference type="InterPro" id="IPR013766">
    <property type="entry name" value="Thioredoxin_domain"/>
</dbReference>
<keyword evidence="3" id="KW-1185">Reference proteome</keyword>
<accession>A0A1W4XCE7</accession>
<feature type="transmembrane region" description="Helical" evidence="1">
    <location>
        <begin position="12"/>
        <end position="28"/>
    </location>
</feature>
<keyword evidence="1" id="KW-1133">Transmembrane helix</keyword>
<dbReference type="OrthoDB" id="20229at2759"/>
<dbReference type="RefSeq" id="XP_018333801.1">
    <property type="nucleotide sequence ID" value="XM_018478299.2"/>
</dbReference>
<dbReference type="PROSITE" id="PS51352">
    <property type="entry name" value="THIOREDOXIN_2"/>
    <property type="match status" value="1"/>
</dbReference>
<dbReference type="InterPro" id="IPR036249">
    <property type="entry name" value="Thioredoxin-like_sf"/>
</dbReference>
<evidence type="ECO:0000256" key="1">
    <source>
        <dbReference type="SAM" id="Phobius"/>
    </source>
</evidence>
<gene>
    <name evidence="4" type="primary">LOC108742935</name>
</gene>
<keyword evidence="1" id="KW-0472">Membrane</keyword>
<dbReference type="Pfam" id="PF00085">
    <property type="entry name" value="Thioredoxin"/>
    <property type="match status" value="1"/>
</dbReference>
<dbReference type="STRING" id="224129.A0A1W4XCE7"/>
<dbReference type="FunCoup" id="A0A1W4XCE7">
    <property type="interactions" value="786"/>
</dbReference>
<organism evidence="3 4">
    <name type="scientific">Agrilus planipennis</name>
    <name type="common">Emerald ash borer</name>
    <name type="synonym">Agrilus marcopoli</name>
    <dbReference type="NCBI Taxonomy" id="224129"/>
    <lineage>
        <taxon>Eukaryota</taxon>
        <taxon>Metazoa</taxon>
        <taxon>Ecdysozoa</taxon>
        <taxon>Arthropoda</taxon>
        <taxon>Hexapoda</taxon>
        <taxon>Insecta</taxon>
        <taxon>Pterygota</taxon>
        <taxon>Neoptera</taxon>
        <taxon>Endopterygota</taxon>
        <taxon>Coleoptera</taxon>
        <taxon>Polyphaga</taxon>
        <taxon>Elateriformia</taxon>
        <taxon>Buprestoidea</taxon>
        <taxon>Buprestidae</taxon>
        <taxon>Agrilinae</taxon>
        <taxon>Agrilus</taxon>
    </lineage>
</organism>